<feature type="compositionally biased region" description="Basic and acidic residues" evidence="1">
    <location>
        <begin position="1"/>
        <end position="10"/>
    </location>
</feature>
<feature type="region of interest" description="Disordered" evidence="1">
    <location>
        <begin position="1"/>
        <end position="29"/>
    </location>
</feature>
<evidence type="ECO:0000256" key="1">
    <source>
        <dbReference type="SAM" id="MobiDB-lite"/>
    </source>
</evidence>
<dbReference type="AlphaFoldDB" id="A0AAQ3SGA4"/>
<organism evidence="2 3">
    <name type="scientific">Paspalum notatum var. saurae</name>
    <dbReference type="NCBI Taxonomy" id="547442"/>
    <lineage>
        <taxon>Eukaryota</taxon>
        <taxon>Viridiplantae</taxon>
        <taxon>Streptophyta</taxon>
        <taxon>Embryophyta</taxon>
        <taxon>Tracheophyta</taxon>
        <taxon>Spermatophyta</taxon>
        <taxon>Magnoliopsida</taxon>
        <taxon>Liliopsida</taxon>
        <taxon>Poales</taxon>
        <taxon>Poaceae</taxon>
        <taxon>PACMAD clade</taxon>
        <taxon>Panicoideae</taxon>
        <taxon>Andropogonodae</taxon>
        <taxon>Paspaleae</taxon>
        <taxon>Paspalinae</taxon>
        <taxon>Paspalum</taxon>
    </lineage>
</organism>
<feature type="compositionally biased region" description="Basic residues" evidence="1">
    <location>
        <begin position="11"/>
        <end position="20"/>
    </location>
</feature>
<protein>
    <submittedName>
        <fullName evidence="2">Uncharacterized protein</fullName>
    </submittedName>
</protein>
<proteinExistence type="predicted"/>
<evidence type="ECO:0000313" key="2">
    <source>
        <dbReference type="EMBL" id="WVZ49562.1"/>
    </source>
</evidence>
<reference evidence="2 3" key="1">
    <citation type="submission" date="2024-02" db="EMBL/GenBank/DDBJ databases">
        <title>High-quality chromosome-scale genome assembly of Pensacola bahiagrass (Paspalum notatum Flugge var. saurae).</title>
        <authorList>
            <person name="Vega J.M."/>
            <person name="Podio M."/>
            <person name="Orjuela J."/>
            <person name="Siena L.A."/>
            <person name="Pessino S.C."/>
            <person name="Combes M.C."/>
            <person name="Mariac C."/>
            <person name="Albertini E."/>
            <person name="Pupilli F."/>
            <person name="Ortiz J.P.A."/>
            <person name="Leblanc O."/>
        </authorList>
    </citation>
    <scope>NUCLEOTIDE SEQUENCE [LARGE SCALE GENOMIC DNA]</scope>
    <source>
        <strain evidence="2">R1</strain>
        <tissue evidence="2">Leaf</tissue>
    </source>
</reference>
<dbReference type="Proteomes" id="UP001341281">
    <property type="component" value="Chromosome 01"/>
</dbReference>
<name>A0AAQ3SGA4_PASNO</name>
<gene>
    <name evidence="2" type="ORF">U9M48_000905</name>
</gene>
<dbReference type="SUPFAM" id="SSF52540">
    <property type="entry name" value="P-loop containing nucleoside triphosphate hydrolases"/>
    <property type="match status" value="1"/>
</dbReference>
<dbReference type="EMBL" id="CP144745">
    <property type="protein sequence ID" value="WVZ49560.1"/>
    <property type="molecule type" value="Genomic_DNA"/>
</dbReference>
<dbReference type="EMBL" id="CP144745">
    <property type="protein sequence ID" value="WVZ49562.1"/>
    <property type="molecule type" value="Genomic_DNA"/>
</dbReference>
<accession>A0AAQ3SGA4</accession>
<evidence type="ECO:0000313" key="3">
    <source>
        <dbReference type="Proteomes" id="UP001341281"/>
    </source>
</evidence>
<keyword evidence="3" id="KW-1185">Reference proteome</keyword>
<dbReference type="Gene3D" id="3.40.50.300">
    <property type="entry name" value="P-loop containing nucleotide triphosphate hydrolases"/>
    <property type="match status" value="1"/>
</dbReference>
<sequence length="216" mass="24137">MPGSKADELHRKWHPHHRRRRDDVRHPDLRLPGPCSGSCARRGIVQPTPIHVPGLPVVLSGHDMIGIAFTGSGKTQVSVPPLYHGGAAAVHDDADCAWGPFGMIICLAQLDVVKKSVHIVVDWWQRLVGSTERRKKRRKYLDQQRLASRGLDVGGSLALGCGHFSQEYIDALKAEDKAKELGWLPPVDYDSDLFYGYDTDLHGSQGWESDRSWHLR</sequence>
<dbReference type="InterPro" id="IPR027417">
    <property type="entry name" value="P-loop_NTPase"/>
</dbReference>